<dbReference type="InterPro" id="IPR001107">
    <property type="entry name" value="Band_7"/>
</dbReference>
<keyword evidence="6" id="KW-1185">Reference proteome</keyword>
<organism evidence="5 6">
    <name type="scientific">Roseivirga misakiensis</name>
    <dbReference type="NCBI Taxonomy" id="1563681"/>
    <lineage>
        <taxon>Bacteria</taxon>
        <taxon>Pseudomonadati</taxon>
        <taxon>Bacteroidota</taxon>
        <taxon>Cytophagia</taxon>
        <taxon>Cytophagales</taxon>
        <taxon>Roseivirgaceae</taxon>
        <taxon>Roseivirga</taxon>
    </lineage>
</organism>
<dbReference type="EMBL" id="MDGQ01000005">
    <property type="protein sequence ID" value="OEJ99828.1"/>
    <property type="molecule type" value="Genomic_DNA"/>
</dbReference>
<comment type="subcellular location">
    <subcellularLocation>
        <location evidence="1">Membrane</location>
        <topology evidence="1">Single-pass membrane protein</topology>
    </subcellularLocation>
</comment>
<reference evidence="5 6" key="1">
    <citation type="submission" date="2016-08" db="EMBL/GenBank/DDBJ databases">
        <title>Draft genome of Fabibacter sp. strain SK-8.</title>
        <authorList>
            <person name="Wong S.-K."/>
            <person name="Hamasaki K."/>
            <person name="Yoshizawa S."/>
        </authorList>
    </citation>
    <scope>NUCLEOTIDE SEQUENCE [LARGE SCALE GENOMIC DNA]</scope>
    <source>
        <strain evidence="5 6">SK-8</strain>
    </source>
</reference>
<evidence type="ECO:0000259" key="4">
    <source>
        <dbReference type="SMART" id="SM00244"/>
    </source>
</evidence>
<feature type="chain" id="PRO_5009185119" evidence="3">
    <location>
        <begin position="18"/>
        <end position="255"/>
    </location>
</feature>
<name>A0A1E5SL20_9BACT</name>
<dbReference type="Proteomes" id="UP000095552">
    <property type="component" value="Unassembled WGS sequence"/>
</dbReference>
<dbReference type="SMART" id="SM00244">
    <property type="entry name" value="PHB"/>
    <property type="match status" value="1"/>
</dbReference>
<dbReference type="SUPFAM" id="SSF117892">
    <property type="entry name" value="Band 7/SPFH domain"/>
    <property type="match status" value="1"/>
</dbReference>
<keyword evidence="2" id="KW-0472">Membrane</keyword>
<dbReference type="RefSeq" id="WP_069835291.1">
    <property type="nucleotide sequence ID" value="NZ_MDGQ01000005.1"/>
</dbReference>
<dbReference type="InterPro" id="IPR036013">
    <property type="entry name" value="Band_7/SPFH_dom_sf"/>
</dbReference>
<protein>
    <submittedName>
        <fullName evidence="5">Spfh domain, band 7 family protein</fullName>
    </submittedName>
</protein>
<evidence type="ECO:0000313" key="5">
    <source>
        <dbReference type="EMBL" id="OEJ99828.1"/>
    </source>
</evidence>
<dbReference type="Gene3D" id="3.30.479.30">
    <property type="entry name" value="Band 7 domain"/>
    <property type="match status" value="1"/>
</dbReference>
<evidence type="ECO:0000256" key="1">
    <source>
        <dbReference type="ARBA" id="ARBA00004167"/>
    </source>
</evidence>
<dbReference type="CDD" id="cd03401">
    <property type="entry name" value="SPFH_prohibitin"/>
    <property type="match status" value="1"/>
</dbReference>
<evidence type="ECO:0000256" key="2">
    <source>
        <dbReference type="ARBA" id="ARBA00023136"/>
    </source>
</evidence>
<feature type="signal peptide" evidence="3">
    <location>
        <begin position="1"/>
        <end position="17"/>
    </location>
</feature>
<comment type="caution">
    <text evidence="5">The sequence shown here is derived from an EMBL/GenBank/DDBJ whole genome shotgun (WGS) entry which is preliminary data.</text>
</comment>
<dbReference type="Pfam" id="PF01145">
    <property type="entry name" value="Band_7"/>
    <property type="match status" value="1"/>
</dbReference>
<dbReference type="PANTHER" id="PTHR23222:SF1">
    <property type="entry name" value="PROHIBITIN-2"/>
    <property type="match status" value="1"/>
</dbReference>
<evidence type="ECO:0000313" key="6">
    <source>
        <dbReference type="Proteomes" id="UP000095552"/>
    </source>
</evidence>
<keyword evidence="3" id="KW-0732">Signal</keyword>
<dbReference type="GO" id="GO:0007005">
    <property type="term" value="P:mitochondrion organization"/>
    <property type="evidence" value="ECO:0007669"/>
    <property type="project" value="TreeGrafter"/>
</dbReference>
<proteinExistence type="predicted"/>
<dbReference type="PROSITE" id="PS51257">
    <property type="entry name" value="PROKAR_LIPOPROTEIN"/>
    <property type="match status" value="1"/>
</dbReference>
<gene>
    <name evidence="5" type="ORF">BFP71_09770</name>
</gene>
<dbReference type="STRING" id="1563681.BFP71_09770"/>
<dbReference type="PANTHER" id="PTHR23222">
    <property type="entry name" value="PROHIBITIN"/>
    <property type="match status" value="1"/>
</dbReference>
<dbReference type="AlphaFoldDB" id="A0A1E5SL20"/>
<dbReference type="OrthoDB" id="9792660at2"/>
<accession>A0A1E5SL20</accession>
<dbReference type="InterPro" id="IPR000163">
    <property type="entry name" value="Prohibitin"/>
</dbReference>
<dbReference type="GO" id="GO:0016020">
    <property type="term" value="C:membrane"/>
    <property type="evidence" value="ECO:0007669"/>
    <property type="project" value="UniProtKB-SubCell"/>
</dbReference>
<sequence>MRLFIVLVLAVSLSSCAVIRPGEVGVKQKMGKLSDQSKASGSIWYNPLSSRVIKVSTQTENLELTISLPSKEGLSITSQISILYQVNAEKVTQVVEDLGLNFEPIIANIFRSASADVCSKYSAKDMHSGMRANIEGAIATRMSEILNDKGILIEEVLLKSIQLPAALANSIEQKLQAEQDALRMKFILDREKLEAERKLIAAKGTRDAQKILAEGLTKQILEFKSIEAFIELAKSQNSKVIITDGKTPYLIQNDK</sequence>
<evidence type="ECO:0000256" key="3">
    <source>
        <dbReference type="SAM" id="SignalP"/>
    </source>
</evidence>
<feature type="domain" description="Band 7" evidence="4">
    <location>
        <begin position="14"/>
        <end position="175"/>
    </location>
</feature>